<dbReference type="Proteomes" id="UP001501169">
    <property type="component" value="Unassembled WGS sequence"/>
</dbReference>
<dbReference type="SUPFAM" id="SSF48452">
    <property type="entry name" value="TPR-like"/>
    <property type="match status" value="1"/>
</dbReference>
<organism evidence="2 3">
    <name type="scientific">Rheinheimera aquimaris</name>
    <dbReference type="NCBI Taxonomy" id="412437"/>
    <lineage>
        <taxon>Bacteria</taxon>
        <taxon>Pseudomonadati</taxon>
        <taxon>Pseudomonadota</taxon>
        <taxon>Gammaproteobacteria</taxon>
        <taxon>Chromatiales</taxon>
        <taxon>Chromatiaceae</taxon>
        <taxon>Rheinheimera</taxon>
    </lineage>
</organism>
<keyword evidence="3" id="KW-1185">Reference proteome</keyword>
<dbReference type="Gene3D" id="1.25.40.10">
    <property type="entry name" value="Tetratricopeptide repeat domain"/>
    <property type="match status" value="1"/>
</dbReference>
<accession>A0ABP3P5Q7</accession>
<keyword evidence="1" id="KW-0732">Signal</keyword>
<proteinExistence type="predicted"/>
<evidence type="ECO:0000256" key="1">
    <source>
        <dbReference type="SAM" id="SignalP"/>
    </source>
</evidence>
<evidence type="ECO:0000313" key="2">
    <source>
        <dbReference type="EMBL" id="GAA0556835.1"/>
    </source>
</evidence>
<comment type="caution">
    <text evidence="2">The sequence shown here is derived from an EMBL/GenBank/DDBJ whole genome shotgun (WGS) entry which is preliminary data.</text>
</comment>
<name>A0ABP3P5Q7_9GAMM</name>
<dbReference type="InterPro" id="IPR011990">
    <property type="entry name" value="TPR-like_helical_dom_sf"/>
</dbReference>
<dbReference type="EMBL" id="BAAAEO010000004">
    <property type="protein sequence ID" value="GAA0556835.1"/>
    <property type="molecule type" value="Genomic_DNA"/>
</dbReference>
<feature type="chain" id="PRO_5046138954" evidence="1">
    <location>
        <begin position="21"/>
        <end position="352"/>
    </location>
</feature>
<reference evidence="3" key="1">
    <citation type="journal article" date="2019" name="Int. J. Syst. Evol. Microbiol.">
        <title>The Global Catalogue of Microorganisms (GCM) 10K type strain sequencing project: providing services to taxonomists for standard genome sequencing and annotation.</title>
        <authorList>
            <consortium name="The Broad Institute Genomics Platform"/>
            <consortium name="The Broad Institute Genome Sequencing Center for Infectious Disease"/>
            <person name="Wu L."/>
            <person name="Ma J."/>
        </authorList>
    </citation>
    <scope>NUCLEOTIDE SEQUENCE [LARGE SCALE GENOMIC DNA]</scope>
    <source>
        <strain evidence="3">JCM 14331</strain>
    </source>
</reference>
<sequence>MRIIRITLTMLCLLSLSVAAAPFKPASDSTLQLQPVLPLSARMQQLSAQLGRHPEDNTRLELAGLYLQGARQPGYDDWFHQADELLHAVSQTGSVRYLLLQADLQQQQHQFSQAMQSLNKVFAATPHHQQASLMAARIYLAQNEQALAQQACHRLWQQDLFLFSVCSYEVAGRRGQWTQSYAALQELWQRQRLTSELDIWLRGILAEQAEQLQQVSDARQWLTPILQNAPTSLWLKWADLSLQLNDAKPVYQRLSHAYQQHGLSDGLLLRLTLAERQLGAGRAYHALLTERIELRLARGDADHAADLVHYFLRLKHDAKAALYWATVNYQTAKEPDDLRLLTLSENAVKGVY</sequence>
<dbReference type="RefSeq" id="WP_226767661.1">
    <property type="nucleotide sequence ID" value="NZ_BAAAEO010000004.1"/>
</dbReference>
<feature type="signal peptide" evidence="1">
    <location>
        <begin position="1"/>
        <end position="20"/>
    </location>
</feature>
<protein>
    <submittedName>
        <fullName evidence="2">Uncharacterized protein</fullName>
    </submittedName>
</protein>
<gene>
    <name evidence="2" type="ORF">GCM10009098_25900</name>
</gene>
<evidence type="ECO:0000313" key="3">
    <source>
        <dbReference type="Proteomes" id="UP001501169"/>
    </source>
</evidence>